<dbReference type="AlphaFoldDB" id="A0A521DC78"/>
<keyword evidence="4" id="KW-1005">Bacterial flagellum biogenesis</keyword>
<comment type="subcellular location">
    <subcellularLocation>
        <location evidence="1 4">Periplasm</location>
    </subcellularLocation>
</comment>
<keyword evidence="6" id="KW-0969">Cilium</keyword>
<evidence type="ECO:0000259" key="5">
    <source>
        <dbReference type="SMART" id="SM00858"/>
    </source>
</evidence>
<evidence type="ECO:0000256" key="1">
    <source>
        <dbReference type="ARBA" id="ARBA00004418"/>
    </source>
</evidence>
<keyword evidence="6" id="KW-0966">Cell projection</keyword>
<comment type="function">
    <text evidence="4">Involved in the assembly process of the P-ring formation. It may associate with FlgF on the rod constituting a structure essential for the P-ring assembly or may act as a modulator protein for the P-ring assembly.</text>
</comment>
<comment type="similarity">
    <text evidence="4">Belongs to the FlgA family.</text>
</comment>
<dbReference type="InterPro" id="IPR013974">
    <property type="entry name" value="SAF"/>
</dbReference>
<evidence type="ECO:0000256" key="2">
    <source>
        <dbReference type="ARBA" id="ARBA00022729"/>
    </source>
</evidence>
<protein>
    <recommendedName>
        <fullName evidence="4">Flagella basal body P-ring formation protein FlgA</fullName>
    </recommendedName>
</protein>
<feature type="signal peptide" evidence="4">
    <location>
        <begin position="1"/>
        <end position="17"/>
    </location>
</feature>
<dbReference type="OrthoDB" id="7619725at2"/>
<keyword evidence="3 4" id="KW-0574">Periplasm</keyword>
<dbReference type="Gene3D" id="2.30.30.760">
    <property type="match status" value="1"/>
</dbReference>
<dbReference type="Proteomes" id="UP000319014">
    <property type="component" value="Unassembled WGS sequence"/>
</dbReference>
<dbReference type="GO" id="GO:0044780">
    <property type="term" value="P:bacterial-type flagellum assembly"/>
    <property type="evidence" value="ECO:0007669"/>
    <property type="project" value="InterPro"/>
</dbReference>
<gene>
    <name evidence="6" type="ORF">SAMN06265221_10795</name>
</gene>
<feature type="domain" description="SAF" evidence="5">
    <location>
        <begin position="17"/>
        <end position="74"/>
    </location>
</feature>
<dbReference type="SMART" id="SM00858">
    <property type="entry name" value="SAF"/>
    <property type="match status" value="1"/>
</dbReference>
<sequence>MRYLALFAALLPLPALAEAVVAARTLRAGIVITPQDVRLAPETTGRINDPAHAIGQELRVMVSEGRPVQPEHIAAPTVVSRNQRVTLIYEKGALRIAAEGRALMAGSIGQMVRVMNNESRVTVIGRILPDGSVMVAQN</sequence>
<evidence type="ECO:0000256" key="3">
    <source>
        <dbReference type="ARBA" id="ARBA00022764"/>
    </source>
</evidence>
<dbReference type="PANTHER" id="PTHR36307">
    <property type="entry name" value="FLAGELLA BASAL BODY P-RING FORMATION PROTEIN FLGA"/>
    <property type="match status" value="1"/>
</dbReference>
<dbReference type="RefSeq" id="WP_142663090.1">
    <property type="nucleotide sequence ID" value="NZ_FXTK01000007.1"/>
</dbReference>
<dbReference type="PANTHER" id="PTHR36307:SF1">
    <property type="entry name" value="FLAGELLA BASAL BODY P-RING FORMATION PROTEIN FLGA"/>
    <property type="match status" value="1"/>
</dbReference>
<dbReference type="InterPro" id="IPR039246">
    <property type="entry name" value="Flagellar_FlgA"/>
</dbReference>
<dbReference type="InterPro" id="IPR017585">
    <property type="entry name" value="SAF_FlgA"/>
</dbReference>
<accession>A0A521DC78</accession>
<name>A0A521DC78_9RHOB</name>
<feature type="chain" id="PRO_5022271805" description="Flagella basal body P-ring formation protein FlgA" evidence="4">
    <location>
        <begin position="18"/>
        <end position="138"/>
    </location>
</feature>
<organism evidence="6 7">
    <name type="scientific">Paracoccus laeviglucosivorans</name>
    <dbReference type="NCBI Taxonomy" id="1197861"/>
    <lineage>
        <taxon>Bacteria</taxon>
        <taxon>Pseudomonadati</taxon>
        <taxon>Pseudomonadota</taxon>
        <taxon>Alphaproteobacteria</taxon>
        <taxon>Rhodobacterales</taxon>
        <taxon>Paracoccaceae</taxon>
        <taxon>Paracoccus</taxon>
    </lineage>
</organism>
<evidence type="ECO:0000313" key="6">
    <source>
        <dbReference type="EMBL" id="SMO69283.1"/>
    </source>
</evidence>
<dbReference type="CDD" id="cd11614">
    <property type="entry name" value="SAF_CpaB_FlgA_like"/>
    <property type="match status" value="1"/>
</dbReference>
<dbReference type="GO" id="GO:0042597">
    <property type="term" value="C:periplasmic space"/>
    <property type="evidence" value="ECO:0007669"/>
    <property type="project" value="UniProtKB-SubCell"/>
</dbReference>
<dbReference type="InterPro" id="IPR036732">
    <property type="entry name" value="AFP_Neu5c_C_sf"/>
</dbReference>
<keyword evidence="6" id="KW-0282">Flagellum</keyword>
<dbReference type="NCBIfam" id="TIGR03170">
    <property type="entry name" value="flgA_cterm"/>
    <property type="match status" value="1"/>
</dbReference>
<reference evidence="6 7" key="1">
    <citation type="submission" date="2017-05" db="EMBL/GenBank/DDBJ databases">
        <authorList>
            <person name="Varghese N."/>
            <person name="Submissions S."/>
        </authorList>
    </citation>
    <scope>NUCLEOTIDE SEQUENCE [LARGE SCALE GENOMIC DNA]</scope>
    <source>
        <strain evidence="6 7">DSM 100094</strain>
    </source>
</reference>
<keyword evidence="2 4" id="KW-0732">Signal</keyword>
<dbReference type="SUPFAM" id="SSF51269">
    <property type="entry name" value="AFP III-like domain"/>
    <property type="match status" value="1"/>
</dbReference>
<keyword evidence="7" id="KW-1185">Reference proteome</keyword>
<evidence type="ECO:0000313" key="7">
    <source>
        <dbReference type="Proteomes" id="UP000319014"/>
    </source>
</evidence>
<dbReference type="EMBL" id="FXTK01000007">
    <property type="protein sequence ID" value="SMO69283.1"/>
    <property type="molecule type" value="Genomic_DNA"/>
</dbReference>
<evidence type="ECO:0000256" key="4">
    <source>
        <dbReference type="RuleBase" id="RU362063"/>
    </source>
</evidence>
<proteinExistence type="inferred from homology"/>
<dbReference type="Gene3D" id="3.90.1210.10">
    <property type="entry name" value="Antifreeze-like/N-acetylneuraminic acid synthase C-terminal domain"/>
    <property type="match status" value="1"/>
</dbReference>
<dbReference type="Pfam" id="PF13144">
    <property type="entry name" value="ChapFlgA"/>
    <property type="match status" value="1"/>
</dbReference>